<dbReference type="GO" id="GO:0016491">
    <property type="term" value="F:oxidoreductase activity"/>
    <property type="evidence" value="ECO:0007669"/>
    <property type="project" value="UniProtKB-KW"/>
</dbReference>
<dbReference type="Gene3D" id="3.40.50.720">
    <property type="entry name" value="NAD(P)-binding Rossmann-like Domain"/>
    <property type="match status" value="1"/>
</dbReference>
<proteinExistence type="predicted"/>
<reference evidence="5 6" key="1">
    <citation type="submission" date="2019-04" db="EMBL/GenBank/DDBJ databases">
        <title>Friends and foes A comparative genomics study of 23 Aspergillus species from section Flavi.</title>
        <authorList>
            <consortium name="DOE Joint Genome Institute"/>
            <person name="Kjaerbolling I."/>
            <person name="Vesth T."/>
            <person name="Frisvad J.C."/>
            <person name="Nybo J.L."/>
            <person name="Theobald S."/>
            <person name="Kildgaard S."/>
            <person name="Isbrandt T."/>
            <person name="Kuo A."/>
            <person name="Sato A."/>
            <person name="Lyhne E.K."/>
            <person name="Kogle M.E."/>
            <person name="Wiebenga A."/>
            <person name="Kun R.S."/>
            <person name="Lubbers R.J."/>
            <person name="Makela M.R."/>
            <person name="Barry K."/>
            <person name="Chovatia M."/>
            <person name="Clum A."/>
            <person name="Daum C."/>
            <person name="Haridas S."/>
            <person name="He G."/>
            <person name="LaButti K."/>
            <person name="Lipzen A."/>
            <person name="Mondo S."/>
            <person name="Riley R."/>
            <person name="Salamov A."/>
            <person name="Simmons B.A."/>
            <person name="Magnuson J.K."/>
            <person name="Henrissat B."/>
            <person name="Mortensen U.H."/>
            <person name="Larsen T.O."/>
            <person name="Devries R.P."/>
            <person name="Grigoriev I.V."/>
            <person name="Machida M."/>
            <person name="Baker S.E."/>
            <person name="Andersen M.R."/>
        </authorList>
    </citation>
    <scope>NUCLEOTIDE SEQUENCE [LARGE SCALE GENOMIC DNA]</scope>
    <source>
        <strain evidence="5 6">CBS 151.66</strain>
    </source>
</reference>
<dbReference type="InterPro" id="IPR036291">
    <property type="entry name" value="NAD(P)-bd_dom_sf"/>
</dbReference>
<evidence type="ECO:0000313" key="5">
    <source>
        <dbReference type="EMBL" id="KAB8072476.1"/>
    </source>
</evidence>
<organism evidence="5 6">
    <name type="scientific">Aspergillus leporis</name>
    <dbReference type="NCBI Taxonomy" id="41062"/>
    <lineage>
        <taxon>Eukaryota</taxon>
        <taxon>Fungi</taxon>
        <taxon>Dikarya</taxon>
        <taxon>Ascomycota</taxon>
        <taxon>Pezizomycotina</taxon>
        <taxon>Eurotiomycetes</taxon>
        <taxon>Eurotiomycetidae</taxon>
        <taxon>Eurotiales</taxon>
        <taxon>Aspergillaceae</taxon>
        <taxon>Aspergillus</taxon>
        <taxon>Aspergillus subgen. Circumdati</taxon>
    </lineage>
</organism>
<dbReference type="Proteomes" id="UP000326565">
    <property type="component" value="Unassembled WGS sequence"/>
</dbReference>
<keyword evidence="6" id="KW-1185">Reference proteome</keyword>
<feature type="domain" description="NmrA-like" evidence="4">
    <location>
        <begin position="8"/>
        <end position="261"/>
    </location>
</feature>
<dbReference type="SUPFAM" id="SSF51735">
    <property type="entry name" value="NAD(P)-binding Rossmann-fold domains"/>
    <property type="match status" value="1"/>
</dbReference>
<dbReference type="InterPro" id="IPR051609">
    <property type="entry name" value="NmrA/Isoflavone_reductase-like"/>
</dbReference>
<keyword evidence="2" id="KW-0560">Oxidoreductase</keyword>
<feature type="transmembrane region" description="Helical" evidence="3">
    <location>
        <begin position="9"/>
        <end position="29"/>
    </location>
</feature>
<name>A0A5N5WVB2_9EURO</name>
<dbReference type="PANTHER" id="PTHR47706:SF11">
    <property type="entry name" value="ISOFLAVONE REDUCTASE FAMILY PROTEIN (AFU_ORTHOLOGUE AFUA_1G12510)"/>
    <property type="match status" value="1"/>
</dbReference>
<evidence type="ECO:0000256" key="3">
    <source>
        <dbReference type="SAM" id="Phobius"/>
    </source>
</evidence>
<dbReference type="InterPro" id="IPR008030">
    <property type="entry name" value="NmrA-like"/>
</dbReference>
<dbReference type="Gene3D" id="3.90.25.10">
    <property type="entry name" value="UDP-galactose 4-epimerase, domain 1"/>
    <property type="match status" value="1"/>
</dbReference>
<dbReference type="OrthoDB" id="419598at2759"/>
<evidence type="ECO:0000259" key="4">
    <source>
        <dbReference type="Pfam" id="PF05368"/>
    </source>
</evidence>
<gene>
    <name evidence="5" type="ORF">BDV29DRAFT_202287</name>
</gene>
<dbReference type="AlphaFoldDB" id="A0A5N5WVB2"/>
<dbReference type="EMBL" id="ML732246">
    <property type="protein sequence ID" value="KAB8072476.1"/>
    <property type="molecule type" value="Genomic_DNA"/>
</dbReference>
<accession>A0A5N5WVB2</accession>
<keyword evidence="1" id="KW-0521">NADP</keyword>
<dbReference type="Pfam" id="PF05368">
    <property type="entry name" value="NmrA"/>
    <property type="match status" value="1"/>
</dbReference>
<evidence type="ECO:0000256" key="2">
    <source>
        <dbReference type="ARBA" id="ARBA00023002"/>
    </source>
</evidence>
<keyword evidence="3" id="KW-1133">Transmembrane helix</keyword>
<keyword evidence="3" id="KW-0812">Transmembrane</keyword>
<protein>
    <recommendedName>
        <fullName evidence="4">NmrA-like domain-containing protein</fullName>
    </recommendedName>
</protein>
<keyword evidence="3" id="KW-0472">Membrane</keyword>
<evidence type="ECO:0000313" key="6">
    <source>
        <dbReference type="Proteomes" id="UP000326565"/>
    </source>
</evidence>
<evidence type="ECO:0000256" key="1">
    <source>
        <dbReference type="ARBA" id="ARBA00022857"/>
    </source>
</evidence>
<dbReference type="PANTHER" id="PTHR47706">
    <property type="entry name" value="NMRA-LIKE FAMILY PROTEIN"/>
    <property type="match status" value="1"/>
</dbReference>
<sequence length="322" mass="35245">MATFRPRNILLFGATGNIGIYILNAILAAREEFDRIAIFTSSATATSKSDFLNGLKQNKNVEVIVGDIQDEDAVRKAYNGIDTVISALGRSAIALQIPLIRLADASPTVKWFLPSEYGTDIKYSPASAQEKPHQQKLKVRAFLETKKPGEGGVSDLAYTYVVTGPYADMYVHLTGDREAGGWDVKGRKATLLGEGGSAKVSLTTMKDVGTLVLATLRHPAVAFNRALRVNSFTTTPSQIHEEFVRQTGSQPWADVQYTSLPRLRELEDAAWETGSPLATVFTLRRIWTEGGTLYDQRDNELVGGPPLQTLEDVVAEELRQSA</sequence>